<gene>
    <name evidence="2" type="ORF">PLICRDRAFT_361548</name>
</gene>
<dbReference type="OrthoDB" id="2269034at2759"/>
<feature type="signal peptide" evidence="1">
    <location>
        <begin position="1"/>
        <end position="23"/>
    </location>
</feature>
<dbReference type="AlphaFoldDB" id="A0A0C9SXF3"/>
<evidence type="ECO:0000313" key="3">
    <source>
        <dbReference type="Proteomes" id="UP000053263"/>
    </source>
</evidence>
<reference evidence="2 3" key="1">
    <citation type="submission" date="2014-06" db="EMBL/GenBank/DDBJ databases">
        <title>Evolutionary Origins and Diversification of the Mycorrhizal Mutualists.</title>
        <authorList>
            <consortium name="DOE Joint Genome Institute"/>
            <consortium name="Mycorrhizal Genomics Consortium"/>
            <person name="Kohler A."/>
            <person name="Kuo A."/>
            <person name="Nagy L.G."/>
            <person name="Floudas D."/>
            <person name="Copeland A."/>
            <person name="Barry K.W."/>
            <person name="Cichocki N."/>
            <person name="Veneault-Fourrey C."/>
            <person name="LaButti K."/>
            <person name="Lindquist E.A."/>
            <person name="Lipzen A."/>
            <person name="Lundell T."/>
            <person name="Morin E."/>
            <person name="Murat C."/>
            <person name="Riley R."/>
            <person name="Ohm R."/>
            <person name="Sun H."/>
            <person name="Tunlid A."/>
            <person name="Henrissat B."/>
            <person name="Grigoriev I.V."/>
            <person name="Hibbett D.S."/>
            <person name="Martin F."/>
        </authorList>
    </citation>
    <scope>NUCLEOTIDE SEQUENCE [LARGE SCALE GENOMIC DNA]</scope>
    <source>
        <strain evidence="2 3">FD-325 SS-3</strain>
    </source>
</reference>
<sequence length="316" mass="36362">MAIGIESLPAKLLCLIFWHTLSADFALQVPHPRQSPILLTNVCGHWRNVASNESSLWSTLALDLSKRSNKDMVDTWLGRARGRPLDLIIHTPYTYDSGVPNDELARALRAHSNRWRNFEISGGMDNVQSIMLSIRDLVSSLVSLTITTSFDEDKEPLDNEYTGILDCLPAMYSLEELRLTIARNHPLDAFCCDLFDRLTWSVEDGDKQLLPKLRVFRINSPIHYSLVPLYLMLDSRLQEHEAHRTGHMATRLEHVHVYAGLEESRKMTDLTRMVWEGIEMCSQEQHKRDGRFVYSVDWKDEQLRQASQSQQGMIEQ</sequence>
<evidence type="ECO:0000256" key="1">
    <source>
        <dbReference type="SAM" id="SignalP"/>
    </source>
</evidence>
<dbReference type="Proteomes" id="UP000053263">
    <property type="component" value="Unassembled WGS sequence"/>
</dbReference>
<dbReference type="Gene3D" id="1.20.1280.50">
    <property type="match status" value="1"/>
</dbReference>
<accession>A0A0C9SXF3</accession>
<protein>
    <recommendedName>
        <fullName evidence="4">F-box domain-containing protein</fullName>
    </recommendedName>
</protein>
<name>A0A0C9SXF3_PLICR</name>
<dbReference type="EMBL" id="KN832571">
    <property type="protein sequence ID" value="KII84340.1"/>
    <property type="molecule type" value="Genomic_DNA"/>
</dbReference>
<feature type="chain" id="PRO_5002220096" description="F-box domain-containing protein" evidence="1">
    <location>
        <begin position="24"/>
        <end position="316"/>
    </location>
</feature>
<dbReference type="HOGENOM" id="CLU_880332_0_0_1"/>
<evidence type="ECO:0008006" key="4">
    <source>
        <dbReference type="Google" id="ProtNLM"/>
    </source>
</evidence>
<keyword evidence="1" id="KW-0732">Signal</keyword>
<organism evidence="2 3">
    <name type="scientific">Plicaturopsis crispa FD-325 SS-3</name>
    <dbReference type="NCBI Taxonomy" id="944288"/>
    <lineage>
        <taxon>Eukaryota</taxon>
        <taxon>Fungi</taxon>
        <taxon>Dikarya</taxon>
        <taxon>Basidiomycota</taxon>
        <taxon>Agaricomycotina</taxon>
        <taxon>Agaricomycetes</taxon>
        <taxon>Agaricomycetidae</taxon>
        <taxon>Amylocorticiales</taxon>
        <taxon>Amylocorticiaceae</taxon>
        <taxon>Plicatura</taxon>
        <taxon>Plicaturopsis crispa</taxon>
    </lineage>
</organism>
<proteinExistence type="predicted"/>
<keyword evidence="3" id="KW-1185">Reference proteome</keyword>
<evidence type="ECO:0000313" key="2">
    <source>
        <dbReference type="EMBL" id="KII84340.1"/>
    </source>
</evidence>